<dbReference type="OrthoDB" id="3810729at2759"/>
<dbReference type="EMBL" id="KB445573">
    <property type="protein sequence ID" value="EMD93526.1"/>
    <property type="molecule type" value="Genomic_DNA"/>
</dbReference>
<evidence type="ECO:0000313" key="1">
    <source>
        <dbReference type="EMBL" id="EMD93526.1"/>
    </source>
</evidence>
<keyword evidence="2" id="KW-1185">Reference proteome</keyword>
<reference evidence="1 2" key="1">
    <citation type="journal article" date="2012" name="PLoS Pathog.">
        <title>Diverse lifestyles and strategies of plant pathogenesis encoded in the genomes of eighteen Dothideomycetes fungi.</title>
        <authorList>
            <person name="Ohm R.A."/>
            <person name="Feau N."/>
            <person name="Henrissat B."/>
            <person name="Schoch C.L."/>
            <person name="Horwitz B.A."/>
            <person name="Barry K.W."/>
            <person name="Condon B.J."/>
            <person name="Copeland A.C."/>
            <person name="Dhillon B."/>
            <person name="Glaser F."/>
            <person name="Hesse C.N."/>
            <person name="Kosti I."/>
            <person name="LaButti K."/>
            <person name="Lindquist E.A."/>
            <person name="Lucas S."/>
            <person name="Salamov A.A."/>
            <person name="Bradshaw R.E."/>
            <person name="Ciuffetti L."/>
            <person name="Hamelin R.C."/>
            <person name="Kema G.H.J."/>
            <person name="Lawrence C."/>
            <person name="Scott J.A."/>
            <person name="Spatafora J.W."/>
            <person name="Turgeon B.G."/>
            <person name="de Wit P.J.G.M."/>
            <person name="Zhong S."/>
            <person name="Goodwin S.B."/>
            <person name="Grigoriev I.V."/>
        </authorList>
    </citation>
    <scope>NUCLEOTIDE SEQUENCE [LARGE SCALE GENOMIC DNA]</scope>
    <source>
        <strain evidence="2">C5 / ATCC 48332 / race O</strain>
    </source>
</reference>
<dbReference type="eggNOG" id="ENOG502QRT9">
    <property type="taxonomic scope" value="Eukaryota"/>
</dbReference>
<sequence length="316" mass="35752">MALEDDADCKSGLAYNHHDILSKASIPPYQPPAYAVHHNPQSYLPPYPFAPQASFSDPQGWLKDPVQDLMNEHPTSIVPGTSPCQVYLLSQKFKGVYTPKYLWNTRCLSPAERPDLYVSFGGRPLNLVPLRLYVDYICIDYDPEFHEVSSQAEKRIQTVQRELWEENMQEWEDKGGRGEKPQRPALSTADPTAYHNARILYTFPNILSAIEQWQAKHPAEPPIIGDQSKEAYRGSAKMDYVLKTIKDIGCQKTTIPHPDAQRAANGETFSYQRKYIIASSLRLCRALLWCRIVQEVGEACVISVIDRADGNETING</sequence>
<dbReference type="HOGENOM" id="CLU_880009_0_0_1"/>
<accession>M2UIL8</accession>
<gene>
    <name evidence="1" type="ORF">COCHEDRAFT_1212228</name>
</gene>
<organism evidence="1 2">
    <name type="scientific">Cochliobolus heterostrophus (strain C5 / ATCC 48332 / race O)</name>
    <name type="common">Southern corn leaf blight fungus</name>
    <name type="synonym">Bipolaris maydis</name>
    <dbReference type="NCBI Taxonomy" id="701091"/>
    <lineage>
        <taxon>Eukaryota</taxon>
        <taxon>Fungi</taxon>
        <taxon>Dikarya</taxon>
        <taxon>Ascomycota</taxon>
        <taxon>Pezizomycotina</taxon>
        <taxon>Dothideomycetes</taxon>
        <taxon>Pleosporomycetidae</taxon>
        <taxon>Pleosporales</taxon>
        <taxon>Pleosporineae</taxon>
        <taxon>Pleosporaceae</taxon>
        <taxon>Bipolaris</taxon>
    </lineage>
</organism>
<protein>
    <submittedName>
        <fullName evidence="1">Uncharacterized protein</fullName>
    </submittedName>
</protein>
<proteinExistence type="predicted"/>
<dbReference type="AlphaFoldDB" id="M2UIL8"/>
<evidence type="ECO:0000313" key="2">
    <source>
        <dbReference type="Proteomes" id="UP000016936"/>
    </source>
</evidence>
<dbReference type="STRING" id="701091.M2UIL8"/>
<name>M2UIL8_COCH5</name>
<reference evidence="2" key="2">
    <citation type="journal article" date="2013" name="PLoS Genet.">
        <title>Comparative genome structure, secondary metabolite, and effector coding capacity across Cochliobolus pathogens.</title>
        <authorList>
            <person name="Condon B.J."/>
            <person name="Leng Y."/>
            <person name="Wu D."/>
            <person name="Bushley K.E."/>
            <person name="Ohm R.A."/>
            <person name="Otillar R."/>
            <person name="Martin J."/>
            <person name="Schackwitz W."/>
            <person name="Grimwood J."/>
            <person name="MohdZainudin N."/>
            <person name="Xue C."/>
            <person name="Wang R."/>
            <person name="Manning V.A."/>
            <person name="Dhillon B."/>
            <person name="Tu Z.J."/>
            <person name="Steffenson B.J."/>
            <person name="Salamov A."/>
            <person name="Sun H."/>
            <person name="Lowry S."/>
            <person name="LaButti K."/>
            <person name="Han J."/>
            <person name="Copeland A."/>
            <person name="Lindquist E."/>
            <person name="Barry K."/>
            <person name="Schmutz J."/>
            <person name="Baker S.E."/>
            <person name="Ciuffetti L.M."/>
            <person name="Grigoriev I.V."/>
            <person name="Zhong S."/>
            <person name="Turgeon B.G."/>
        </authorList>
    </citation>
    <scope>NUCLEOTIDE SEQUENCE [LARGE SCALE GENOMIC DNA]</scope>
    <source>
        <strain evidence="2">C5 / ATCC 48332 / race O</strain>
    </source>
</reference>
<dbReference type="Proteomes" id="UP000016936">
    <property type="component" value="Unassembled WGS sequence"/>
</dbReference>